<evidence type="ECO:0000313" key="4">
    <source>
        <dbReference type="Proteomes" id="UP000268669"/>
    </source>
</evidence>
<gene>
    <name evidence="3" type="ORF">EGX47_12605</name>
</gene>
<reference evidence="3" key="1">
    <citation type="submission" date="2018-11" db="EMBL/GenBank/DDBJ databases">
        <title>FDA dAtabase for Regulatory Grade micrObial Sequences (FDA-ARGOS): Supporting development and validation of Infectious Disease Dx tests.</title>
        <authorList>
            <person name="Bliska J."/>
            <person name="Cleland M.-M."/>
            <person name="Tallon L."/>
            <person name="Sadzewicz L."/>
            <person name="Zhao X."/>
            <person name="Vavikolanu K."/>
            <person name="Mehta A."/>
            <person name="Aluvathingal J."/>
            <person name="Nadendla S."/>
            <person name="Yan Y."/>
            <person name="Sichtig H."/>
        </authorList>
    </citation>
    <scope>NUCLEOTIDE SEQUENCE [LARGE SCALE GENOMIC DNA]</scope>
    <source>
        <strain evidence="3">FDAARGOS_581</strain>
    </source>
</reference>
<dbReference type="Pfam" id="PF20395">
    <property type="entry name" value="CTD3"/>
    <property type="match status" value="1"/>
</dbReference>
<accession>A0ABM7AHX0</accession>
<sequence length="804" mass="90605">MAVKEIVSFINPEEEAVIREDRTNAPELFTFDCGQLPFERMGDSQFELLVADVYRAEYESSAENWYDTVCRLNDGADQGRDVVMYKGGIPTGVIQCKRLKKNLDLGAVIYEICKFFLYAHIRPQIAPQLGTSFRYYFAVADGVTTDAFEFLQESGQKRFDDRLASFQEECGKILKKSKTLQKDARLKDLSPEQLREIVWQWTPLLDTKILKKDSLSSLVAKHSKIRNIYFKLDTDATEIIEVIKQCLASQGGVFSKADEAYLQKIRTEYVNRELCEGAQLNIGLIQGSELIPYLKGMLAKGVGIFEQNFGNRPVVLTAGATAAISTQWSEINDLVKAYPYPLVFMVGCGEVSGTTLISWKKTDGMSWIDPSWHPASAPKFKAGWCWVTDPDNEIINCYVLVENEPKDAGFDRGNVSLRLAFKDVIVWPTLGNDFTNSIHRNNSQLRRVIASQAEDRLKRPNLVMASQHITELTEVVKSLLDYHARRLVSPIAVAAANSGCLRKCRMQLYSATGIFPSADSEYNTRSSPAAMQPPSRVMRRSTSGGLTLTLTWDTNLTLERAKGHRLQGGAVQDDLTPAALEFHELFDRYPPDSDYPETIKKEFAQLDNFVQSGGIKDVHDFAYQTIYGVTSAQEFTLEQLANSGKDVMKAVQALSYLKSHKDSTWITEPGIKGHLQFTDPNQGDYNVLAWANDEYRVRYMSNDLYRWARDTANHPQLVVFGNGVGRVRDEMPSKFSELNVSSSERFDITTGPNVKDSITDVAMVNKVYFFALNEIESMYDESDTVSAEDFMDDISTRRKNLDAQ</sequence>
<organism evidence="3 4">
    <name type="scientific">Yersinia pseudotuberculosis</name>
    <dbReference type="NCBI Taxonomy" id="633"/>
    <lineage>
        <taxon>Bacteria</taxon>
        <taxon>Pseudomonadati</taxon>
        <taxon>Pseudomonadota</taxon>
        <taxon>Gammaproteobacteria</taxon>
        <taxon>Enterobacterales</taxon>
        <taxon>Yersiniaceae</taxon>
        <taxon>Yersinia</taxon>
    </lineage>
</organism>
<protein>
    <submittedName>
        <fullName evidence="3">ATPase</fullName>
    </submittedName>
</protein>
<feature type="domain" description="ABC-three component systems C-terminal" evidence="2">
    <location>
        <begin position="581"/>
        <end position="753"/>
    </location>
</feature>
<feature type="compositionally biased region" description="Polar residues" evidence="1">
    <location>
        <begin position="520"/>
        <end position="529"/>
    </location>
</feature>
<evidence type="ECO:0000256" key="1">
    <source>
        <dbReference type="SAM" id="MobiDB-lite"/>
    </source>
</evidence>
<evidence type="ECO:0000313" key="3">
    <source>
        <dbReference type="EMBL" id="AYW92054.1"/>
    </source>
</evidence>
<dbReference type="EMBL" id="CP033713">
    <property type="protein sequence ID" value="AYW92054.1"/>
    <property type="molecule type" value="Genomic_DNA"/>
</dbReference>
<evidence type="ECO:0000259" key="2">
    <source>
        <dbReference type="Pfam" id="PF20395"/>
    </source>
</evidence>
<keyword evidence="4" id="KW-1185">Reference proteome</keyword>
<dbReference type="InterPro" id="IPR046870">
    <property type="entry name" value="ABC-3C_CTD3"/>
</dbReference>
<name>A0ABM7AHX0_YERPU</name>
<dbReference type="Proteomes" id="UP000268669">
    <property type="component" value="Chromosome"/>
</dbReference>
<dbReference type="RefSeq" id="WP_050321133.1">
    <property type="nucleotide sequence ID" value="NZ_CIKF01000022.1"/>
</dbReference>
<proteinExistence type="predicted"/>
<feature type="region of interest" description="Disordered" evidence="1">
    <location>
        <begin position="520"/>
        <end position="541"/>
    </location>
</feature>